<evidence type="ECO:0000313" key="3">
    <source>
        <dbReference type="Proteomes" id="UP000054564"/>
    </source>
</evidence>
<protein>
    <submittedName>
        <fullName evidence="2">Uncharacterized protein</fullName>
    </submittedName>
</protein>
<feature type="compositionally biased region" description="Low complexity" evidence="1">
    <location>
        <begin position="205"/>
        <end position="216"/>
    </location>
</feature>
<reference evidence="3" key="1">
    <citation type="submission" date="2014-03" db="EMBL/GenBank/DDBJ databases">
        <title>The Genome Sequence of Puccinia striiformis f. sp. tritici PST-78.</title>
        <authorList>
            <consortium name="The Broad Institute Genome Sequencing Platform"/>
            <person name="Cuomo C."/>
            <person name="Hulbert S."/>
            <person name="Chen X."/>
            <person name="Walker B."/>
            <person name="Young S.K."/>
            <person name="Zeng Q."/>
            <person name="Gargeya S."/>
            <person name="Fitzgerald M."/>
            <person name="Haas B."/>
            <person name="Abouelleil A."/>
            <person name="Alvarado L."/>
            <person name="Arachchi H.M."/>
            <person name="Berlin A.M."/>
            <person name="Chapman S.B."/>
            <person name="Goldberg J."/>
            <person name="Griggs A."/>
            <person name="Gujja S."/>
            <person name="Hansen M."/>
            <person name="Howarth C."/>
            <person name="Imamovic A."/>
            <person name="Larimer J."/>
            <person name="McCowan C."/>
            <person name="Montmayeur A."/>
            <person name="Murphy C."/>
            <person name="Neiman D."/>
            <person name="Pearson M."/>
            <person name="Priest M."/>
            <person name="Roberts A."/>
            <person name="Saif S."/>
            <person name="Shea T."/>
            <person name="Sisk P."/>
            <person name="Sykes S."/>
            <person name="Wortman J."/>
            <person name="Nusbaum C."/>
            <person name="Birren B."/>
        </authorList>
    </citation>
    <scope>NUCLEOTIDE SEQUENCE [LARGE SCALE GENOMIC DNA]</scope>
    <source>
        <strain evidence="3">race PST-78</strain>
    </source>
</reference>
<accession>A0A0L0VNS5</accession>
<evidence type="ECO:0000313" key="2">
    <source>
        <dbReference type="EMBL" id="KNF00911.1"/>
    </source>
</evidence>
<feature type="compositionally biased region" description="Acidic residues" evidence="1">
    <location>
        <begin position="267"/>
        <end position="277"/>
    </location>
</feature>
<name>A0A0L0VNS5_9BASI</name>
<comment type="caution">
    <text evidence="2">The sequence shown here is derived from an EMBL/GenBank/DDBJ whole genome shotgun (WGS) entry which is preliminary data.</text>
</comment>
<dbReference type="OrthoDB" id="2505029at2759"/>
<keyword evidence="3" id="KW-1185">Reference proteome</keyword>
<organism evidence="2 3">
    <name type="scientific">Puccinia striiformis f. sp. tritici PST-78</name>
    <dbReference type="NCBI Taxonomy" id="1165861"/>
    <lineage>
        <taxon>Eukaryota</taxon>
        <taxon>Fungi</taxon>
        <taxon>Dikarya</taxon>
        <taxon>Basidiomycota</taxon>
        <taxon>Pucciniomycotina</taxon>
        <taxon>Pucciniomycetes</taxon>
        <taxon>Pucciniales</taxon>
        <taxon>Pucciniaceae</taxon>
        <taxon>Puccinia</taxon>
    </lineage>
</organism>
<feature type="region of interest" description="Disordered" evidence="1">
    <location>
        <begin position="204"/>
        <end position="316"/>
    </location>
</feature>
<sequence length="316" mass="34381">MLVSRTPNHPLIVSGHFEPLSPSVPESVRGNQYGLVSTLSYFQWAGIGGNKADAFEVMLKTNMILTHSLEPGFVYYLQGKLIAMNDGSMPVLTYFKNSVVKVCPAGDDQPSFKSKSSAVGLGHVSKRKEVVGSNKDGGGHLEVEVVHHDWDVQERCHRRFLVKYIIPNAKNLVKTHTLYVVDTNIAVIMVSAVSLTSGHLIGRNVPAPSASDSVSPRKGLNFIKISPKKPPVPSTSNSQPLPNTPVTPRGFEKKNIEINGKQKATEETEEEVGDESDSEKSDAMEIEVEGSPKGKGTRASARKAILQSAAKRMKRL</sequence>
<gene>
    <name evidence="2" type="ORF">PSTG_05803</name>
</gene>
<dbReference type="Proteomes" id="UP000054564">
    <property type="component" value="Unassembled WGS sequence"/>
</dbReference>
<dbReference type="EMBL" id="AJIL01000033">
    <property type="protein sequence ID" value="KNF00911.1"/>
    <property type="molecule type" value="Genomic_DNA"/>
</dbReference>
<evidence type="ECO:0000256" key="1">
    <source>
        <dbReference type="SAM" id="MobiDB-lite"/>
    </source>
</evidence>
<dbReference type="AlphaFoldDB" id="A0A0L0VNS5"/>
<proteinExistence type="predicted"/>